<organism evidence="2">
    <name type="scientific">Alexandrium catenella</name>
    <name type="common">Red tide dinoflagellate</name>
    <name type="synonym">Gonyaulax catenella</name>
    <dbReference type="NCBI Taxonomy" id="2925"/>
    <lineage>
        <taxon>Eukaryota</taxon>
        <taxon>Sar</taxon>
        <taxon>Alveolata</taxon>
        <taxon>Dinophyceae</taxon>
        <taxon>Gonyaulacales</taxon>
        <taxon>Pyrocystaceae</taxon>
        <taxon>Alexandrium</taxon>
    </lineage>
</organism>
<accession>A0A7S1PMB4</accession>
<evidence type="ECO:0000256" key="1">
    <source>
        <dbReference type="SAM" id="MobiDB-lite"/>
    </source>
</evidence>
<reference evidence="2" key="1">
    <citation type="submission" date="2021-01" db="EMBL/GenBank/DDBJ databases">
        <authorList>
            <person name="Corre E."/>
            <person name="Pelletier E."/>
            <person name="Niang G."/>
            <person name="Scheremetjew M."/>
            <person name="Finn R."/>
            <person name="Kale V."/>
            <person name="Holt S."/>
            <person name="Cochrane G."/>
            <person name="Meng A."/>
            <person name="Brown T."/>
            <person name="Cohen L."/>
        </authorList>
    </citation>
    <scope>NUCLEOTIDE SEQUENCE</scope>
    <source>
        <strain evidence="2">OF101</strain>
    </source>
</reference>
<name>A0A7S1PMB4_ALECA</name>
<evidence type="ECO:0000313" key="2">
    <source>
        <dbReference type="EMBL" id="CAD9090847.1"/>
    </source>
</evidence>
<protein>
    <submittedName>
        <fullName evidence="2">Uncharacterized protein</fullName>
    </submittedName>
</protein>
<dbReference type="AlphaFoldDB" id="A0A7S1PMB4"/>
<dbReference type="EMBL" id="HBGE01004466">
    <property type="protein sequence ID" value="CAD9090847.1"/>
    <property type="molecule type" value="Transcribed_RNA"/>
</dbReference>
<feature type="region of interest" description="Disordered" evidence="1">
    <location>
        <begin position="1"/>
        <end position="20"/>
    </location>
</feature>
<feature type="compositionally biased region" description="Low complexity" evidence="1">
    <location>
        <begin position="8"/>
        <end position="17"/>
    </location>
</feature>
<gene>
    <name evidence="2" type="ORF">ACAT0790_LOCUS2701</name>
</gene>
<sequence length="187" mass="21387">MAAPGDAPTPLLQLGPLRPLPGRPLAVPDPAAVSRQKDVYLKMLDEQLRQGVIVLDQQVKYQKDYLEVQCEQQKKHFLLQLDQQRRSQEMALGQQYNEQLMSLQMQAGAQKAAVEQQAMQLAMEYEQRKAEEEMYRQQHEIQQQQRGLAVKLVTVPRPDLAVSFRRPALAASPPMYSAWPSGSHIRW</sequence>
<proteinExistence type="predicted"/>